<reference evidence="1 2" key="1">
    <citation type="submission" date="2019-01" db="EMBL/GenBank/DDBJ databases">
        <title>Fusobacterium necrophorum Isolated From the Uterus of Dairy Cows.</title>
        <authorList>
            <person name="Francis A.M."/>
        </authorList>
    </citation>
    <scope>NUCLEOTIDE SEQUENCE [LARGE SCALE GENOMIC DNA]</scope>
    <source>
        <strain evidence="1 2">KG35</strain>
    </source>
</reference>
<accession>A0A4Q2KTZ2</accession>
<dbReference type="Proteomes" id="UP000289216">
    <property type="component" value="Unassembled WGS sequence"/>
</dbReference>
<dbReference type="EMBL" id="SBAP01000020">
    <property type="protein sequence ID" value="RXZ68988.1"/>
    <property type="molecule type" value="Genomic_DNA"/>
</dbReference>
<gene>
    <name evidence="1" type="ORF">EPT53_08220</name>
</gene>
<dbReference type="AlphaFoldDB" id="A0A4Q2KTZ2"/>
<dbReference type="InterPro" id="IPR046146">
    <property type="entry name" value="DUF6148"/>
</dbReference>
<dbReference type="Pfam" id="PF19645">
    <property type="entry name" value="DUF6148"/>
    <property type="match status" value="1"/>
</dbReference>
<evidence type="ECO:0000313" key="1">
    <source>
        <dbReference type="EMBL" id="RXZ68988.1"/>
    </source>
</evidence>
<protein>
    <submittedName>
        <fullName evidence="1">Uncharacterized protein</fullName>
    </submittedName>
</protein>
<proteinExistence type="predicted"/>
<organism evidence="1 2">
    <name type="scientific">Fusobacterium necrophorum</name>
    <dbReference type="NCBI Taxonomy" id="859"/>
    <lineage>
        <taxon>Bacteria</taxon>
        <taxon>Fusobacteriati</taxon>
        <taxon>Fusobacteriota</taxon>
        <taxon>Fusobacteriia</taxon>
        <taxon>Fusobacteriales</taxon>
        <taxon>Fusobacteriaceae</taxon>
        <taxon>Fusobacterium</taxon>
    </lineage>
</organism>
<comment type="caution">
    <text evidence="1">The sequence shown here is derived from an EMBL/GenBank/DDBJ whole genome shotgun (WGS) entry which is preliminary data.</text>
</comment>
<sequence>MIFTEEQCKEHLNAWLAADLAVSKGQSYTIGNRVLTRVNSSEINKNIKLWADRLAQVQRKSKGPRTYQIIPR</sequence>
<name>A0A4Q2KTZ2_9FUSO</name>
<evidence type="ECO:0000313" key="2">
    <source>
        <dbReference type="Proteomes" id="UP000289216"/>
    </source>
</evidence>
<dbReference type="RefSeq" id="WP_005953239.1">
    <property type="nucleotide sequence ID" value="NZ_SBAP01000020.1"/>
</dbReference>